<name>A0AAW9SE34_9BACT</name>
<evidence type="ECO:0008006" key="3">
    <source>
        <dbReference type="Google" id="ProtNLM"/>
    </source>
</evidence>
<evidence type="ECO:0000313" key="1">
    <source>
        <dbReference type="EMBL" id="MEN7549603.1"/>
    </source>
</evidence>
<protein>
    <recommendedName>
        <fullName evidence="3">Glycosyltransferase</fullName>
    </recommendedName>
</protein>
<sequence length="432" mass="50419">MSMQKLLIISYFFPPCNLTAAQRTFSWANYLKEFGYNPIVLTRRWDHPVKSLKDTCIPTLPEEEYQQHQAYEVHYVPYLGNLRDRIYTKYGEQKYSSFRRILSSVEIFFQNYANTFIPFNNIYQKAREILKKDPSIRKVAISGNPFIQFKFGYLLQKEFGVKWIADYRDAWTTSEINQMSKGKWYGWVEKHDRPFEKKWVGSASYITSVSSPLAEGIHAITSRPFEILYNGFEATDFSIDKKELKPYDRFTITYVGTLYEGQNIGIFCDAYKEFIRQHPNVKIFLKFPGLAFDKVQSDRVKGLLKGFEKYFECTERIPRDEVIETELRSHVLLHVAWKGFKGIVASKIYEYIGSSAPILVAPGDEGEIDRIIDQSGCGEVAYTKDEIINYLEKMYKLFERGEFTKNDVNSKNIQQFSRKNQVAKLAALLDTL</sequence>
<proteinExistence type="predicted"/>
<reference evidence="1 2" key="1">
    <citation type="submission" date="2024-04" db="EMBL/GenBank/DDBJ databases">
        <title>Novel genus in family Flammeovirgaceae.</title>
        <authorList>
            <person name="Nguyen T.H."/>
            <person name="Vuong T.Q."/>
            <person name="Le H."/>
            <person name="Kim S.-G."/>
        </authorList>
    </citation>
    <scope>NUCLEOTIDE SEQUENCE [LARGE SCALE GENOMIC DNA]</scope>
    <source>
        <strain evidence="1 2">JCM 23209</strain>
    </source>
</reference>
<evidence type="ECO:0000313" key="2">
    <source>
        <dbReference type="Proteomes" id="UP001403385"/>
    </source>
</evidence>
<organism evidence="1 2">
    <name type="scientific">Rapidithrix thailandica</name>
    <dbReference type="NCBI Taxonomy" id="413964"/>
    <lineage>
        <taxon>Bacteria</taxon>
        <taxon>Pseudomonadati</taxon>
        <taxon>Bacteroidota</taxon>
        <taxon>Cytophagia</taxon>
        <taxon>Cytophagales</taxon>
        <taxon>Flammeovirgaceae</taxon>
        <taxon>Rapidithrix</taxon>
    </lineage>
</organism>
<dbReference type="AlphaFoldDB" id="A0AAW9SE34"/>
<dbReference type="Proteomes" id="UP001403385">
    <property type="component" value="Unassembled WGS sequence"/>
</dbReference>
<comment type="caution">
    <text evidence="1">The sequence shown here is derived from an EMBL/GenBank/DDBJ whole genome shotgun (WGS) entry which is preliminary data.</text>
</comment>
<dbReference type="EMBL" id="JBDKWZ010000009">
    <property type="protein sequence ID" value="MEN7549603.1"/>
    <property type="molecule type" value="Genomic_DNA"/>
</dbReference>
<accession>A0AAW9SE34</accession>
<dbReference type="SUPFAM" id="SSF53756">
    <property type="entry name" value="UDP-Glycosyltransferase/glycogen phosphorylase"/>
    <property type="match status" value="1"/>
</dbReference>
<keyword evidence="2" id="KW-1185">Reference proteome</keyword>
<dbReference type="Gene3D" id="3.40.50.2000">
    <property type="entry name" value="Glycogen Phosphorylase B"/>
    <property type="match status" value="2"/>
</dbReference>
<gene>
    <name evidence="1" type="ORF">AAG747_16890</name>
</gene>
<dbReference type="RefSeq" id="WP_346822382.1">
    <property type="nucleotide sequence ID" value="NZ_JBDKWZ010000009.1"/>
</dbReference>